<keyword evidence="2" id="KW-0732">Signal</keyword>
<keyword evidence="4" id="KW-1185">Reference proteome</keyword>
<sequence>MTQLSVSRLLAFAIAVVASFMLGACATTPPRLRAEVTAFSQWPVSGTDGATYAFERKPGQGDSLEHRAYEALVAEQLDRFALRPAADGRPARFTVSLDWSVKKQETSTLVTDWPDPPMQSWGFVGYSRFGQPVYGWRPWGWGGYWGGPITREVRQTLWRREMQLNIREAGAKVWEGRAVSDGRTEQFSVVAPYLARALFDDFPGVSGRTRTVEMPMDAQPASLPPGSGAPAGGAGTEPSRTPAPVSPATAPATPAR</sequence>
<dbReference type="OrthoDB" id="8940851at2"/>
<evidence type="ECO:0000259" key="3">
    <source>
        <dbReference type="Pfam" id="PF13590"/>
    </source>
</evidence>
<protein>
    <submittedName>
        <fullName evidence="5">DUF4136 domain-containing protein</fullName>
    </submittedName>
</protein>
<dbReference type="RefSeq" id="WP_028310032.1">
    <property type="nucleotide sequence ID" value="NZ_AXWS01000007.1"/>
</dbReference>
<name>A0A8B6X0S9_9BURK</name>
<organism evidence="4 5">
    <name type="scientific">Derxia gummosa DSM 723</name>
    <dbReference type="NCBI Taxonomy" id="1121388"/>
    <lineage>
        <taxon>Bacteria</taxon>
        <taxon>Pseudomonadati</taxon>
        <taxon>Pseudomonadota</taxon>
        <taxon>Betaproteobacteria</taxon>
        <taxon>Burkholderiales</taxon>
        <taxon>Alcaligenaceae</taxon>
        <taxon>Derxia</taxon>
    </lineage>
</organism>
<dbReference type="AlphaFoldDB" id="A0A8B6X0S9"/>
<feature type="region of interest" description="Disordered" evidence="1">
    <location>
        <begin position="215"/>
        <end position="256"/>
    </location>
</feature>
<dbReference type="Proteomes" id="UP000675920">
    <property type="component" value="Unplaced"/>
</dbReference>
<evidence type="ECO:0000256" key="2">
    <source>
        <dbReference type="SAM" id="SignalP"/>
    </source>
</evidence>
<dbReference type="Pfam" id="PF13590">
    <property type="entry name" value="DUF4136"/>
    <property type="match status" value="1"/>
</dbReference>
<feature type="compositionally biased region" description="Low complexity" evidence="1">
    <location>
        <begin position="218"/>
        <end position="228"/>
    </location>
</feature>
<reference evidence="5" key="1">
    <citation type="submission" date="2025-08" db="UniProtKB">
        <authorList>
            <consortium name="RefSeq"/>
        </authorList>
    </citation>
    <scope>IDENTIFICATION</scope>
</reference>
<feature type="chain" id="PRO_5034219900" evidence="2">
    <location>
        <begin position="27"/>
        <end position="256"/>
    </location>
</feature>
<feature type="compositionally biased region" description="Low complexity" evidence="1">
    <location>
        <begin position="236"/>
        <end position="256"/>
    </location>
</feature>
<evidence type="ECO:0000313" key="5">
    <source>
        <dbReference type="RefSeq" id="WP_028310032.1"/>
    </source>
</evidence>
<feature type="domain" description="DUF4136" evidence="3">
    <location>
        <begin position="37"/>
        <end position="204"/>
    </location>
</feature>
<evidence type="ECO:0000313" key="4">
    <source>
        <dbReference type="Proteomes" id="UP000675920"/>
    </source>
</evidence>
<proteinExistence type="predicted"/>
<feature type="signal peptide" evidence="2">
    <location>
        <begin position="1"/>
        <end position="26"/>
    </location>
</feature>
<accession>A0A8B6X0S9</accession>
<dbReference type="InterPro" id="IPR025411">
    <property type="entry name" value="DUF4136"/>
</dbReference>
<evidence type="ECO:0000256" key="1">
    <source>
        <dbReference type="SAM" id="MobiDB-lite"/>
    </source>
</evidence>